<dbReference type="VEuPathDB" id="FungiDB:BD410DRAFT_816196"/>
<name>A0A4Y7PTY6_9AGAM</name>
<reference evidence="2 3" key="1">
    <citation type="submission" date="2018-06" db="EMBL/GenBank/DDBJ databases">
        <title>A transcriptomic atlas of mushroom development highlights an independent origin of complex multicellularity.</title>
        <authorList>
            <consortium name="DOE Joint Genome Institute"/>
            <person name="Krizsan K."/>
            <person name="Almasi E."/>
            <person name="Merenyi Z."/>
            <person name="Sahu N."/>
            <person name="Viragh M."/>
            <person name="Koszo T."/>
            <person name="Mondo S."/>
            <person name="Kiss B."/>
            <person name="Balint B."/>
            <person name="Kues U."/>
            <person name="Barry K."/>
            <person name="Hegedus J.C."/>
            <person name="Henrissat B."/>
            <person name="Johnson J."/>
            <person name="Lipzen A."/>
            <person name="Ohm R."/>
            <person name="Nagy I."/>
            <person name="Pangilinan J."/>
            <person name="Yan J."/>
            <person name="Xiong Y."/>
            <person name="Grigoriev I.V."/>
            <person name="Hibbett D.S."/>
            <person name="Nagy L.G."/>
        </authorList>
    </citation>
    <scope>NUCLEOTIDE SEQUENCE [LARGE SCALE GENOMIC DNA]</scope>
    <source>
        <strain evidence="2 3">SZMC22713</strain>
    </source>
</reference>
<dbReference type="PANTHER" id="PTHR46579:SF1">
    <property type="entry name" value="F5_8 TYPE C DOMAIN-CONTAINING PROTEIN"/>
    <property type="match status" value="1"/>
</dbReference>
<protein>
    <submittedName>
        <fullName evidence="2">Uncharacterized protein</fullName>
    </submittedName>
</protein>
<evidence type="ECO:0000313" key="2">
    <source>
        <dbReference type="EMBL" id="TDL18506.1"/>
    </source>
</evidence>
<keyword evidence="1" id="KW-0732">Signal</keyword>
<feature type="signal peptide" evidence="1">
    <location>
        <begin position="1"/>
        <end position="15"/>
    </location>
</feature>
<sequence length="435" mass="49528">MHLIWLNLVPNLVLLFTGNFKELGSDDPYVLPPTVWEAIGTATAESGHTIPSAFGARVPNIAKEKQYFTAETWSFWSLYLAPALLHQRFQDISYYTHFLKLVKLLHICLQFEISKDEISKVRDGFRDWVTEFESLYYRSDPARISTCPITLHGLLHIADYIEAAGPVWTAWAFVMERYCGSLRPAIRSRRFPFASMDTHVEEKAQLSQIKLIYNLTAELSLSPPAVDIKAGDFFCNEYPQSVLMPPKVKTDLSESTGLRHKVAACLATRFNVSVAIAKNHIPDGVLEQWGKVRRLGGGDTMHARDLVRFGDGNRDASYVRYELLVDIYARQRRRAPEYEPRDFFGQLRRIIVVRLKPATELELERPVTILLAAIQRINASPANSDGMRFYKDMADIEVVDLASVQCVIGRVKDHMGQWFIIDRSGPMARAEFVDE</sequence>
<organism evidence="2 3">
    <name type="scientific">Rickenella mellea</name>
    <dbReference type="NCBI Taxonomy" id="50990"/>
    <lineage>
        <taxon>Eukaryota</taxon>
        <taxon>Fungi</taxon>
        <taxon>Dikarya</taxon>
        <taxon>Basidiomycota</taxon>
        <taxon>Agaricomycotina</taxon>
        <taxon>Agaricomycetes</taxon>
        <taxon>Hymenochaetales</taxon>
        <taxon>Rickenellaceae</taxon>
        <taxon>Rickenella</taxon>
    </lineage>
</organism>
<keyword evidence="3" id="KW-1185">Reference proteome</keyword>
<gene>
    <name evidence="2" type="ORF">BD410DRAFT_816196</name>
</gene>
<dbReference type="PANTHER" id="PTHR46579">
    <property type="entry name" value="F5/8 TYPE C DOMAIN-CONTAINING PROTEIN-RELATED"/>
    <property type="match status" value="1"/>
</dbReference>
<dbReference type="Proteomes" id="UP000294933">
    <property type="component" value="Unassembled WGS sequence"/>
</dbReference>
<evidence type="ECO:0000313" key="3">
    <source>
        <dbReference type="Proteomes" id="UP000294933"/>
    </source>
</evidence>
<dbReference type="OrthoDB" id="2404451at2759"/>
<proteinExistence type="predicted"/>
<dbReference type="AlphaFoldDB" id="A0A4Y7PTY6"/>
<accession>A0A4Y7PTY6</accession>
<dbReference type="EMBL" id="ML170207">
    <property type="protein sequence ID" value="TDL18506.1"/>
    <property type="molecule type" value="Genomic_DNA"/>
</dbReference>
<feature type="chain" id="PRO_5021233604" evidence="1">
    <location>
        <begin position="16"/>
        <end position="435"/>
    </location>
</feature>
<evidence type="ECO:0000256" key="1">
    <source>
        <dbReference type="SAM" id="SignalP"/>
    </source>
</evidence>